<dbReference type="Gene3D" id="3.40.960.10">
    <property type="entry name" value="VSR Endonuclease"/>
    <property type="match status" value="1"/>
</dbReference>
<evidence type="ECO:0008006" key="3">
    <source>
        <dbReference type="Google" id="ProtNLM"/>
    </source>
</evidence>
<dbReference type="InterPro" id="IPR011335">
    <property type="entry name" value="Restrct_endonuc-II-like"/>
</dbReference>
<dbReference type="EMBL" id="LT629739">
    <property type="protein sequence ID" value="SDS09711.1"/>
    <property type="molecule type" value="Genomic_DNA"/>
</dbReference>
<proteinExistence type="predicted"/>
<organism evidence="1 2">
    <name type="scientific">Brevibacterium sandarakinum</name>
    <dbReference type="NCBI Taxonomy" id="629680"/>
    <lineage>
        <taxon>Bacteria</taxon>
        <taxon>Bacillati</taxon>
        <taxon>Actinomycetota</taxon>
        <taxon>Actinomycetes</taxon>
        <taxon>Micrococcales</taxon>
        <taxon>Brevibacteriaceae</taxon>
        <taxon>Brevibacterium</taxon>
    </lineage>
</organism>
<name>A0A1H1PEL7_BRESA</name>
<evidence type="ECO:0000313" key="1">
    <source>
        <dbReference type="EMBL" id="SDS09711.1"/>
    </source>
</evidence>
<reference evidence="1" key="1">
    <citation type="submission" date="2016-10" db="EMBL/GenBank/DDBJ databases">
        <authorList>
            <person name="Varghese N."/>
            <person name="Submissions S."/>
        </authorList>
    </citation>
    <scope>NUCLEOTIDE SEQUENCE [LARGE SCALE GENOMIC DNA]</scope>
    <source>
        <strain evidence="1">DSM 22082</strain>
    </source>
</reference>
<protein>
    <recommendedName>
        <fullName evidence="3">DUF559 domain-containing protein</fullName>
    </recommendedName>
</protein>
<dbReference type="SUPFAM" id="SSF52980">
    <property type="entry name" value="Restriction endonuclease-like"/>
    <property type="match status" value="1"/>
</dbReference>
<dbReference type="STRING" id="629680.SAMN04489751_1220"/>
<gene>
    <name evidence="1" type="ORF">SAMN04489751_1220</name>
</gene>
<evidence type="ECO:0000313" key="2">
    <source>
        <dbReference type="Proteomes" id="UP000199700"/>
    </source>
</evidence>
<dbReference type="Proteomes" id="UP000199700">
    <property type="component" value="Chromosome"/>
</dbReference>
<accession>A0A1H1PEL7</accession>
<keyword evidence="2" id="KW-1185">Reference proteome</keyword>
<dbReference type="RefSeq" id="WP_231939050.1">
    <property type="nucleotide sequence ID" value="NZ_LT629739.1"/>
</dbReference>
<sequence length="310" mass="35940">MFNDSRWEMRDYPRLFAASEAEALGITRHYLFRTQRCPIILPGVRMDRETLESRRTPRWADDRWEWDSLRLRAARMKFDQVLADHATAARIYGWPMPANFRTDPRLSLCTEDLALRVRLPNVTLRRSEQITAARWLDLPVLAPADVFISIAPDLTIRDLVKVGDAAVGRWHGPPQLTVDTLTDRVGQRKRLRARRRLRDAIDLIRPGVDSPTETDLRLWIVSVGLPEPTVHPKISSDLDRGDIEPDLGYENARLALEYEGDHHRSSPTQWARDIERDEAMRDAGWTVLKVTRRTDYRLLQAKIRRLLGLT</sequence>
<dbReference type="AlphaFoldDB" id="A0A1H1PEL7"/>